<dbReference type="EMBL" id="JBCHKU010000030">
    <property type="protein sequence ID" value="MEM6250512.1"/>
    <property type="molecule type" value="Genomic_DNA"/>
</dbReference>
<evidence type="ECO:0000313" key="6">
    <source>
        <dbReference type="Proteomes" id="UP001489333"/>
    </source>
</evidence>
<dbReference type="RefSeq" id="WP_311906785.1">
    <property type="nucleotide sequence ID" value="NZ_JAUOEV010000027.1"/>
</dbReference>
<keyword evidence="2" id="KW-0238">DNA-binding</keyword>
<dbReference type="PROSITE" id="PS01124">
    <property type="entry name" value="HTH_ARAC_FAMILY_2"/>
    <property type="match status" value="1"/>
</dbReference>
<evidence type="ECO:0000256" key="3">
    <source>
        <dbReference type="ARBA" id="ARBA00023163"/>
    </source>
</evidence>
<feature type="domain" description="HTH araC/xylS-type" evidence="4">
    <location>
        <begin position="235"/>
        <end position="333"/>
    </location>
</feature>
<dbReference type="SMART" id="SM00342">
    <property type="entry name" value="HTH_ARAC"/>
    <property type="match status" value="1"/>
</dbReference>
<dbReference type="PRINTS" id="PR00032">
    <property type="entry name" value="HTHARAC"/>
</dbReference>
<dbReference type="PANTHER" id="PTHR47894:SF4">
    <property type="entry name" value="HTH-TYPE TRANSCRIPTIONAL REGULATOR GADX"/>
    <property type="match status" value="1"/>
</dbReference>
<proteinExistence type="predicted"/>
<evidence type="ECO:0000313" key="5">
    <source>
        <dbReference type="EMBL" id="MEM6250512.1"/>
    </source>
</evidence>
<keyword evidence="1" id="KW-0805">Transcription regulation</keyword>
<dbReference type="SUPFAM" id="SSF46689">
    <property type="entry name" value="Homeodomain-like"/>
    <property type="match status" value="1"/>
</dbReference>
<accession>A0ABU9UW82</accession>
<evidence type="ECO:0000256" key="1">
    <source>
        <dbReference type="ARBA" id="ARBA00023015"/>
    </source>
</evidence>
<gene>
    <name evidence="5" type="ORF">AAGS29_18075</name>
</gene>
<dbReference type="Gene3D" id="1.10.10.60">
    <property type="entry name" value="Homeodomain-like"/>
    <property type="match status" value="1"/>
</dbReference>
<dbReference type="InterPro" id="IPR020449">
    <property type="entry name" value="Tscrpt_reg_AraC-type_HTH"/>
</dbReference>
<dbReference type="InterPro" id="IPR009057">
    <property type="entry name" value="Homeodomain-like_sf"/>
</dbReference>
<comment type="caution">
    <text evidence="5">The sequence shown here is derived from an EMBL/GenBank/DDBJ whole genome shotgun (WGS) entry which is preliminary data.</text>
</comment>
<keyword evidence="3" id="KW-0804">Transcription</keyword>
<organism evidence="5 6">
    <name type="scientific">Shewanella vaxholmensis</name>
    <dbReference type="NCBI Taxonomy" id="3063535"/>
    <lineage>
        <taxon>Bacteria</taxon>
        <taxon>Pseudomonadati</taxon>
        <taxon>Pseudomonadota</taxon>
        <taxon>Gammaproteobacteria</taxon>
        <taxon>Alteromonadales</taxon>
        <taxon>Shewanellaceae</taxon>
        <taxon>Shewanella</taxon>
    </lineage>
</organism>
<dbReference type="InterPro" id="IPR018062">
    <property type="entry name" value="HTH_AraC-typ_CS"/>
</dbReference>
<dbReference type="PANTHER" id="PTHR47894">
    <property type="entry name" value="HTH-TYPE TRANSCRIPTIONAL REGULATOR GADX"/>
    <property type="match status" value="1"/>
</dbReference>
<reference evidence="5 6" key="1">
    <citation type="submission" date="2024-04" db="EMBL/GenBank/DDBJ databases">
        <title>Novel Shewanella species isolated from Baltic Sea sediments.</title>
        <authorList>
            <person name="Martin-Rodriguez A.J."/>
            <person name="Fernandez-Juarez V."/>
            <person name="Valeriano V.D."/>
            <person name="Mihindukulasooriya I."/>
            <person name="Ceresnova L."/>
            <person name="Joffre E."/>
            <person name="Jensie-Markopoulos S."/>
            <person name="Moore E.R.B."/>
            <person name="Sjoling A."/>
        </authorList>
    </citation>
    <scope>NUCLEOTIDE SEQUENCE [LARGE SCALE GENOMIC DNA]</scope>
    <source>
        <strain evidence="5 6">VAX-SP0-0CM-1</strain>
    </source>
</reference>
<dbReference type="Pfam" id="PF12833">
    <property type="entry name" value="HTH_18"/>
    <property type="match status" value="1"/>
</dbReference>
<dbReference type="Proteomes" id="UP001489333">
    <property type="component" value="Unassembled WGS sequence"/>
</dbReference>
<dbReference type="PROSITE" id="PS00041">
    <property type="entry name" value="HTH_ARAC_FAMILY_1"/>
    <property type="match status" value="1"/>
</dbReference>
<name>A0ABU9UW82_9GAMM</name>
<evidence type="ECO:0000259" key="4">
    <source>
        <dbReference type="PROSITE" id="PS01124"/>
    </source>
</evidence>
<dbReference type="InterPro" id="IPR018060">
    <property type="entry name" value="HTH_AraC"/>
</dbReference>
<sequence>MNKRSNHLVRCAVLGNFEHFIRENNGNPVALLREVGLTSAGIKKPDSYISSLTVSRLFTLCSKKLAMPLFGLQLCLADDSSPIGVLAISLALQPDIESMIEFAKEHYYLQNNNLFFDTKQEQDRFYIIFNNILESKVKVDLVQLNLFQVQGAYDFFKVRCPPIGSGLYAHSTFVLDESLRPSWAEHIKFGSSFNGISFPVRHLQLKPSVDERDLYKLSEQVVDNLKLSYPDNLISMSQHIIMQNLSAGESSIAQLANALGMTVRNLQNKFKELDVSYNQLLKDCRLQQACSLLSDPSISILDISLSLGYSDTSVFSRQFKRWTGLTPLEWRGEFTPLGN</sequence>
<protein>
    <submittedName>
        <fullName evidence="5">Helix-turn-helix domain-containing protein</fullName>
    </submittedName>
</protein>
<keyword evidence="6" id="KW-1185">Reference proteome</keyword>
<evidence type="ECO:0000256" key="2">
    <source>
        <dbReference type="ARBA" id="ARBA00023125"/>
    </source>
</evidence>